<protein>
    <submittedName>
        <fullName evidence="1">Uncharacterized protein</fullName>
    </submittedName>
</protein>
<evidence type="ECO:0000313" key="2">
    <source>
        <dbReference type="Proteomes" id="UP000694892"/>
    </source>
</evidence>
<accession>A0A974DU10</accession>
<evidence type="ECO:0000313" key="1">
    <source>
        <dbReference type="EMBL" id="OCT97943.1"/>
    </source>
</evidence>
<gene>
    <name evidence="1" type="ORF">XELAEV_18010172mg</name>
</gene>
<organism evidence="1 2">
    <name type="scientific">Xenopus laevis</name>
    <name type="common">African clawed frog</name>
    <dbReference type="NCBI Taxonomy" id="8355"/>
    <lineage>
        <taxon>Eukaryota</taxon>
        <taxon>Metazoa</taxon>
        <taxon>Chordata</taxon>
        <taxon>Craniata</taxon>
        <taxon>Vertebrata</taxon>
        <taxon>Euteleostomi</taxon>
        <taxon>Amphibia</taxon>
        <taxon>Batrachia</taxon>
        <taxon>Anura</taxon>
        <taxon>Pipoidea</taxon>
        <taxon>Pipidae</taxon>
        <taxon>Xenopodinae</taxon>
        <taxon>Xenopus</taxon>
        <taxon>Xenopus</taxon>
    </lineage>
</organism>
<sequence>MACPALLMIIPPNDYPSMSPLVPNTLPGFFVILANSISSIILPLPGTFSLHCIHLFSPLASSPPHALLCLLKPTC</sequence>
<dbReference type="Proteomes" id="UP000694892">
    <property type="component" value="Chromosome 1S"/>
</dbReference>
<reference evidence="2" key="1">
    <citation type="journal article" date="2016" name="Nature">
        <title>Genome evolution in the allotetraploid frog Xenopus laevis.</title>
        <authorList>
            <person name="Session A.M."/>
            <person name="Uno Y."/>
            <person name="Kwon T."/>
            <person name="Chapman J.A."/>
            <person name="Toyoda A."/>
            <person name="Takahashi S."/>
            <person name="Fukui A."/>
            <person name="Hikosaka A."/>
            <person name="Suzuki A."/>
            <person name="Kondo M."/>
            <person name="van Heeringen S.J."/>
            <person name="Quigley I."/>
            <person name="Heinz S."/>
            <person name="Ogino H."/>
            <person name="Ochi H."/>
            <person name="Hellsten U."/>
            <person name="Lyons J.B."/>
            <person name="Simakov O."/>
            <person name="Putnam N."/>
            <person name="Stites J."/>
            <person name="Kuroki Y."/>
            <person name="Tanaka T."/>
            <person name="Michiue T."/>
            <person name="Watanabe M."/>
            <person name="Bogdanovic O."/>
            <person name="Lister R."/>
            <person name="Georgiou G."/>
            <person name="Paranjpe S.S."/>
            <person name="van Kruijsbergen I."/>
            <person name="Shu S."/>
            <person name="Carlson J."/>
            <person name="Kinoshita T."/>
            <person name="Ohta Y."/>
            <person name="Mawaribuchi S."/>
            <person name="Jenkins J."/>
            <person name="Grimwood J."/>
            <person name="Schmutz J."/>
            <person name="Mitros T."/>
            <person name="Mozaffari S.V."/>
            <person name="Suzuki Y."/>
            <person name="Haramoto Y."/>
            <person name="Yamamoto T.S."/>
            <person name="Takagi C."/>
            <person name="Heald R."/>
            <person name="Miller K."/>
            <person name="Haudenschild C."/>
            <person name="Kitzman J."/>
            <person name="Nakayama T."/>
            <person name="Izutsu Y."/>
            <person name="Robert J."/>
            <person name="Fortriede J."/>
            <person name="Burns K."/>
            <person name="Lotay V."/>
            <person name="Karimi K."/>
            <person name="Yasuoka Y."/>
            <person name="Dichmann D.S."/>
            <person name="Flajnik M.F."/>
            <person name="Houston D.W."/>
            <person name="Shendure J."/>
            <person name="DuPasquier L."/>
            <person name="Vize P.D."/>
            <person name="Zorn A.M."/>
            <person name="Ito M."/>
            <person name="Marcotte E.M."/>
            <person name="Wallingford J.B."/>
            <person name="Ito Y."/>
            <person name="Asashima M."/>
            <person name="Ueno N."/>
            <person name="Matsuda Y."/>
            <person name="Veenstra G.J."/>
            <person name="Fujiyama A."/>
            <person name="Harland R.M."/>
            <person name="Taira M."/>
            <person name="Rokhsar D.S."/>
        </authorList>
    </citation>
    <scope>NUCLEOTIDE SEQUENCE [LARGE SCALE GENOMIC DNA]</scope>
    <source>
        <strain evidence="2">J</strain>
    </source>
</reference>
<name>A0A974DU10_XENLA</name>
<dbReference type="AlphaFoldDB" id="A0A974DU10"/>
<dbReference type="EMBL" id="CM004467">
    <property type="protein sequence ID" value="OCT97943.1"/>
    <property type="molecule type" value="Genomic_DNA"/>
</dbReference>
<proteinExistence type="predicted"/>